<name>A0A8T4J441_9ACTN</name>
<accession>A0A8T4J441</accession>
<dbReference type="InterPro" id="IPR016161">
    <property type="entry name" value="Ald_DH/histidinol_DH"/>
</dbReference>
<evidence type="ECO:0000256" key="1">
    <source>
        <dbReference type="ARBA" id="ARBA00023002"/>
    </source>
</evidence>
<dbReference type="AlphaFoldDB" id="A0A8T4J441"/>
<evidence type="ECO:0000313" key="3">
    <source>
        <dbReference type="EMBL" id="MBR7678052.1"/>
    </source>
</evidence>
<dbReference type="Proteomes" id="UP000675554">
    <property type="component" value="Unassembled WGS sequence"/>
</dbReference>
<dbReference type="Gene3D" id="3.40.605.10">
    <property type="entry name" value="Aldehyde Dehydrogenase, Chain A, domain 1"/>
    <property type="match status" value="1"/>
</dbReference>
<evidence type="ECO:0000259" key="2">
    <source>
        <dbReference type="Pfam" id="PF00171"/>
    </source>
</evidence>
<sequence length="147" mass="15410">MLQLPADEVLVAGRWRRGAGARTETVDPATGRVLTAVHAASVEDVDEAAEGAAAASADPAWRELPAHLRARLLHRIAELIEHEAEALSALQTADTGKSRTETRALVHSAAGTFRYTAAALETAEDAVTPSRGAYVTVSLHEPIGVVG</sequence>
<dbReference type="SUPFAM" id="SSF53720">
    <property type="entry name" value="ALDH-like"/>
    <property type="match status" value="1"/>
</dbReference>
<dbReference type="EMBL" id="JAGSMN010001184">
    <property type="protein sequence ID" value="MBR7678052.1"/>
    <property type="molecule type" value="Genomic_DNA"/>
</dbReference>
<dbReference type="GO" id="GO:0016491">
    <property type="term" value="F:oxidoreductase activity"/>
    <property type="evidence" value="ECO:0007669"/>
    <property type="project" value="UniProtKB-KW"/>
</dbReference>
<dbReference type="Pfam" id="PF00171">
    <property type="entry name" value="Aldedh"/>
    <property type="match status" value="1"/>
</dbReference>
<proteinExistence type="predicted"/>
<keyword evidence="4" id="KW-1185">Reference proteome</keyword>
<dbReference type="InterPro" id="IPR015590">
    <property type="entry name" value="Aldehyde_DH_dom"/>
</dbReference>
<dbReference type="InterPro" id="IPR016162">
    <property type="entry name" value="Ald_DH_N"/>
</dbReference>
<dbReference type="PANTHER" id="PTHR11699">
    <property type="entry name" value="ALDEHYDE DEHYDROGENASE-RELATED"/>
    <property type="match status" value="1"/>
</dbReference>
<evidence type="ECO:0000313" key="4">
    <source>
        <dbReference type="Proteomes" id="UP000675554"/>
    </source>
</evidence>
<gene>
    <name evidence="3" type="ORF">KDA82_34740</name>
</gene>
<feature type="non-terminal residue" evidence="3">
    <location>
        <position position="147"/>
    </location>
</feature>
<comment type="caution">
    <text evidence="3">The sequence shown here is derived from an EMBL/GenBank/DDBJ whole genome shotgun (WGS) entry which is preliminary data.</text>
</comment>
<keyword evidence="1" id="KW-0560">Oxidoreductase</keyword>
<protein>
    <submittedName>
        <fullName evidence="3">Aldehyde dehydrogenase family protein</fullName>
    </submittedName>
</protein>
<reference evidence="3" key="1">
    <citation type="submission" date="2021-04" db="EMBL/GenBank/DDBJ databases">
        <title>Sequencing of actinobacteria type strains.</title>
        <authorList>
            <person name="Nguyen G.-S."/>
            <person name="Wentzel A."/>
        </authorList>
    </citation>
    <scope>NUCLEOTIDE SEQUENCE</scope>
    <source>
        <strain evidence="3">DSM 42095</strain>
    </source>
</reference>
<feature type="domain" description="Aldehyde dehydrogenase" evidence="2">
    <location>
        <begin position="15"/>
        <end position="147"/>
    </location>
</feature>
<organism evidence="3 4">
    <name type="scientific">Streptomyces daliensis</name>
    <dbReference type="NCBI Taxonomy" id="299421"/>
    <lineage>
        <taxon>Bacteria</taxon>
        <taxon>Bacillati</taxon>
        <taxon>Actinomycetota</taxon>
        <taxon>Actinomycetes</taxon>
        <taxon>Kitasatosporales</taxon>
        <taxon>Streptomycetaceae</taxon>
        <taxon>Streptomyces</taxon>
    </lineage>
</organism>